<organism evidence="2">
    <name type="scientific">Timema cristinae</name>
    <name type="common">Walking stick</name>
    <dbReference type="NCBI Taxonomy" id="61476"/>
    <lineage>
        <taxon>Eukaryota</taxon>
        <taxon>Metazoa</taxon>
        <taxon>Ecdysozoa</taxon>
        <taxon>Arthropoda</taxon>
        <taxon>Hexapoda</taxon>
        <taxon>Insecta</taxon>
        <taxon>Pterygota</taxon>
        <taxon>Neoptera</taxon>
        <taxon>Polyneoptera</taxon>
        <taxon>Phasmatodea</taxon>
        <taxon>Timematodea</taxon>
        <taxon>Timematoidea</taxon>
        <taxon>Timematidae</taxon>
        <taxon>Timema</taxon>
    </lineage>
</organism>
<sequence length="798" mass="94532">MYYKNLMDNIMNKNLTVHSDNYKESMFSSRIQGAPQKYSWKCKTANEKHRTNNSEKWPNVLDELLKAELISGQQLLRLKDNHCVVTCDPNITMDLRHEEVKKNRKAYRQGCSKYDIIEEAKRMVRNEEIEKLTQKKELNLIEKEISNFKKQLEIGRDGLHARKYSHTAINSAVLIEKPSMHYPPNQELLNNLCKRVYVAEDKKETIKNISSIVPENQLVIQRDLTKSLERMPTDVISEEEPKVMSSKEKPLADHTFPAKDRFNPLDEPCSSSVKSPEAEKVFQNVVEAVVDVSAEDTYYNVSHQILDNHLIIKRQEMLNNAWKKWLTYVAHKKSEASAIRQTKGETQDNNSVAQEQDGIFRGCFLHWRSYVRGKEISRTNTNDKDRRMEIINKFLKSIEDKKLHVETESKLEKTNHENIIKKDKENNTKKDIKPQMCKKYENRFKAQKNIIAMQKAKLEEQNKIIGELKLAKIKMETQKSTKEACLILNEAIANCDAKIKSKAKGLRLSLSVTDISRSQETLKRSDKSIHNDLPPILLNMEERRKAREQKWQLIKEKKRLIKEEREKKIQEEEEERQRKDIEAKMKRLEELREKRLREKEIALQRELEREHLKMMMNKATDHYKISLMVKYGLRPLKKLVMLQAQQASHAELHYQKRVMYNHFQNWSTSVQTCLQQRFDKAISHYHHKLLEKCFNKWLLVYDNSIRKYQVAIDLYDLNLTARTFRDWHCYVCAQHLEMGLKHQKAVNHCNRKILVKCLRDWTRLPEVAKLEQEKEMRKNVWRKKVQEVLPDFNPPSYS</sequence>
<feature type="coiled-coil region" evidence="1">
    <location>
        <begin position="543"/>
        <end position="605"/>
    </location>
</feature>
<dbReference type="PANTHER" id="PTHR22028">
    <property type="entry name" value="SFI1 SPINDLE BODY DOMAIN-CONTAINING PROTEIN-RELATED"/>
    <property type="match status" value="1"/>
</dbReference>
<reference evidence="2" key="1">
    <citation type="submission" date="2020-11" db="EMBL/GenBank/DDBJ databases">
        <authorList>
            <person name="Tran Van P."/>
        </authorList>
    </citation>
    <scope>NUCLEOTIDE SEQUENCE</scope>
</reference>
<name>A0A7R9GST3_TIMCR</name>
<evidence type="ECO:0000313" key="2">
    <source>
        <dbReference type="EMBL" id="CAD7393690.1"/>
    </source>
</evidence>
<feature type="coiled-coil region" evidence="1">
    <location>
        <begin position="117"/>
        <end position="151"/>
    </location>
</feature>
<dbReference type="PANTHER" id="PTHR22028:SF5">
    <property type="entry name" value="COILED-COIL DOMAIN-CONTAINING PROTEIN 191"/>
    <property type="match status" value="1"/>
</dbReference>
<gene>
    <name evidence="2" type="ORF">TCEB3V08_LOCUS1654</name>
</gene>
<dbReference type="AlphaFoldDB" id="A0A7R9GST3"/>
<accession>A0A7R9GST3</accession>
<protein>
    <submittedName>
        <fullName evidence="2">Uncharacterized protein</fullName>
    </submittedName>
</protein>
<dbReference type="EMBL" id="OC316774">
    <property type="protein sequence ID" value="CAD7393690.1"/>
    <property type="molecule type" value="Genomic_DNA"/>
</dbReference>
<evidence type="ECO:0000256" key="1">
    <source>
        <dbReference type="SAM" id="Coils"/>
    </source>
</evidence>
<proteinExistence type="predicted"/>
<keyword evidence="1" id="KW-0175">Coiled coil</keyword>
<dbReference type="InterPro" id="IPR052270">
    <property type="entry name" value="CACF_protein"/>
</dbReference>